<reference evidence="1" key="2">
    <citation type="submission" date="2025-09" db="UniProtKB">
        <authorList>
            <consortium name="Ensembl"/>
        </authorList>
    </citation>
    <scope>IDENTIFICATION</scope>
</reference>
<name>A0A2K5XCY7_MANLE</name>
<dbReference type="Ensembl" id="ENSMLET00000005043.1">
    <property type="protein sequence ID" value="ENSMLEP00000001145.1"/>
    <property type="gene ID" value="ENSMLEG00000004550.1"/>
</dbReference>
<reference evidence="1" key="1">
    <citation type="submission" date="2025-08" db="UniProtKB">
        <authorList>
            <consortium name="Ensembl"/>
        </authorList>
    </citation>
    <scope>IDENTIFICATION</scope>
</reference>
<keyword evidence="2" id="KW-1185">Reference proteome</keyword>
<accession>A0A2K5XCY7</accession>
<protein>
    <submittedName>
        <fullName evidence="1">Uncharacterized protein</fullName>
    </submittedName>
</protein>
<dbReference type="Proteomes" id="UP000233140">
    <property type="component" value="Unassembled WGS sequence"/>
</dbReference>
<proteinExistence type="predicted"/>
<dbReference type="AlphaFoldDB" id="A0A2K5XCY7"/>
<evidence type="ECO:0000313" key="2">
    <source>
        <dbReference type="Proteomes" id="UP000233140"/>
    </source>
</evidence>
<organism evidence="1 2">
    <name type="scientific">Mandrillus leucophaeus</name>
    <name type="common">Drill</name>
    <name type="synonym">Papio leucophaeus</name>
    <dbReference type="NCBI Taxonomy" id="9568"/>
    <lineage>
        <taxon>Eukaryota</taxon>
        <taxon>Metazoa</taxon>
        <taxon>Chordata</taxon>
        <taxon>Craniata</taxon>
        <taxon>Vertebrata</taxon>
        <taxon>Euteleostomi</taxon>
        <taxon>Mammalia</taxon>
        <taxon>Eutheria</taxon>
        <taxon>Euarchontoglires</taxon>
        <taxon>Primates</taxon>
        <taxon>Haplorrhini</taxon>
        <taxon>Catarrhini</taxon>
        <taxon>Cercopithecidae</taxon>
        <taxon>Cercopithecinae</taxon>
        <taxon>Mandrillus</taxon>
    </lineage>
</organism>
<evidence type="ECO:0000313" key="1">
    <source>
        <dbReference type="Ensembl" id="ENSMLEP00000001145.1"/>
    </source>
</evidence>
<sequence length="62" mass="7591">MQKLGYYRMIHKNDQQVISLFMEFIFLLNSYGHKKYIYNFKCLIYDNSPVCWPLICIILNHK</sequence>